<proteinExistence type="predicted"/>
<dbReference type="PANTHER" id="PTHR12993">
    <property type="entry name" value="N-ACETYLGLUCOSAMINYL-PHOSPHATIDYLINOSITOL DE-N-ACETYLASE-RELATED"/>
    <property type="match status" value="1"/>
</dbReference>
<dbReference type="AlphaFoldDB" id="A0A412J5H7"/>
<name>A0A412J5H7_9FIRM</name>
<dbReference type="EMBL" id="QRVM01000012">
    <property type="protein sequence ID" value="RGS47529.1"/>
    <property type="molecule type" value="Genomic_DNA"/>
</dbReference>
<accession>A0A412J5H7</accession>
<dbReference type="PANTHER" id="PTHR12993:SF11">
    <property type="entry name" value="N-ACETYLGLUCOSAMINYL-PHOSPHATIDYLINOSITOL DE-N-ACETYLASE"/>
    <property type="match status" value="1"/>
</dbReference>
<dbReference type="Gene3D" id="3.40.50.10320">
    <property type="entry name" value="LmbE-like"/>
    <property type="match status" value="1"/>
</dbReference>
<evidence type="ECO:0000313" key="2">
    <source>
        <dbReference type="Proteomes" id="UP000285274"/>
    </source>
</evidence>
<comment type="caution">
    <text evidence="1">The sequence shown here is derived from an EMBL/GenBank/DDBJ whole genome shotgun (WGS) entry which is preliminary data.</text>
</comment>
<dbReference type="Pfam" id="PF02585">
    <property type="entry name" value="PIG-L"/>
    <property type="match status" value="1"/>
</dbReference>
<protein>
    <submittedName>
        <fullName evidence="1">PIG-L family deacetylase</fullName>
    </submittedName>
</protein>
<dbReference type="SUPFAM" id="SSF102588">
    <property type="entry name" value="LmbE-like"/>
    <property type="match status" value="1"/>
</dbReference>
<dbReference type="InterPro" id="IPR024078">
    <property type="entry name" value="LmbE-like_dom_sf"/>
</dbReference>
<sequence length="220" mass="24567">MRILIIAPHPDDEIIGVGGTIAKRAKAGDEVYVCVVTKGVEPIFKSELVEQSRSECRQADKKLGVKETIFLDFPAVMLETIPRYKFNAKIAEVVEKINPDEVYIPHRGDMQLDHQMVVDAAMVAVRPRGNNYPKKVYAYETLSETGWNIPNIINEFIPTVYEDITDTIELKIEAMNIFKSQLAPFPAARSIGAIEALAKFRGATVSLKSAEAFSLIREVK</sequence>
<dbReference type="InterPro" id="IPR003737">
    <property type="entry name" value="GlcNAc_PI_deacetylase-related"/>
</dbReference>
<organism evidence="1 2">
    <name type="scientific">Holdemanella biformis</name>
    <dbReference type="NCBI Taxonomy" id="1735"/>
    <lineage>
        <taxon>Bacteria</taxon>
        <taxon>Bacillati</taxon>
        <taxon>Bacillota</taxon>
        <taxon>Erysipelotrichia</taxon>
        <taxon>Erysipelotrichales</taxon>
        <taxon>Erysipelotrichaceae</taxon>
        <taxon>Holdemanella</taxon>
    </lineage>
</organism>
<gene>
    <name evidence="1" type="ORF">DWX92_04185</name>
</gene>
<dbReference type="Proteomes" id="UP000285274">
    <property type="component" value="Unassembled WGS sequence"/>
</dbReference>
<evidence type="ECO:0000313" key="1">
    <source>
        <dbReference type="EMBL" id="RGS47529.1"/>
    </source>
</evidence>
<dbReference type="GO" id="GO:0016811">
    <property type="term" value="F:hydrolase activity, acting on carbon-nitrogen (but not peptide) bonds, in linear amides"/>
    <property type="evidence" value="ECO:0007669"/>
    <property type="project" value="TreeGrafter"/>
</dbReference>
<reference evidence="1 2" key="1">
    <citation type="submission" date="2018-08" db="EMBL/GenBank/DDBJ databases">
        <title>A genome reference for cultivated species of the human gut microbiota.</title>
        <authorList>
            <person name="Zou Y."/>
            <person name="Xue W."/>
            <person name="Luo G."/>
        </authorList>
    </citation>
    <scope>NUCLEOTIDE SEQUENCE [LARGE SCALE GENOMIC DNA]</scope>
    <source>
        <strain evidence="1 2">AF22-10AC</strain>
    </source>
</reference>